<organism evidence="2 3">
    <name type="scientific">Abrus precatorius</name>
    <name type="common">Indian licorice</name>
    <name type="synonym">Glycine abrus</name>
    <dbReference type="NCBI Taxonomy" id="3816"/>
    <lineage>
        <taxon>Eukaryota</taxon>
        <taxon>Viridiplantae</taxon>
        <taxon>Streptophyta</taxon>
        <taxon>Embryophyta</taxon>
        <taxon>Tracheophyta</taxon>
        <taxon>Spermatophyta</taxon>
        <taxon>Magnoliopsida</taxon>
        <taxon>eudicotyledons</taxon>
        <taxon>Gunneridae</taxon>
        <taxon>Pentapetalae</taxon>
        <taxon>rosids</taxon>
        <taxon>fabids</taxon>
        <taxon>Fabales</taxon>
        <taxon>Fabaceae</taxon>
        <taxon>Papilionoideae</taxon>
        <taxon>50 kb inversion clade</taxon>
        <taxon>NPAAA clade</taxon>
        <taxon>indigoferoid/millettioid clade</taxon>
        <taxon>Abreae</taxon>
        <taxon>Abrus</taxon>
    </lineage>
</organism>
<name>A0A8B8KFJ1_ABRPR</name>
<dbReference type="RefSeq" id="XP_027342575.1">
    <property type="nucleotide sequence ID" value="XM_027486774.1"/>
</dbReference>
<keyword evidence="2" id="KW-1185">Reference proteome</keyword>
<feature type="region of interest" description="Disordered" evidence="1">
    <location>
        <begin position="152"/>
        <end position="175"/>
    </location>
</feature>
<feature type="compositionally biased region" description="Low complexity" evidence="1">
    <location>
        <begin position="156"/>
        <end position="172"/>
    </location>
</feature>
<dbReference type="GO" id="GO:0051011">
    <property type="term" value="F:microtubule minus-end binding"/>
    <property type="evidence" value="ECO:0007669"/>
    <property type="project" value="TreeGrafter"/>
</dbReference>
<dbReference type="PANTHER" id="PTHR16219:SF1">
    <property type="entry name" value="HAUS AUGMIN-LIKE COMPLEX SUBUNIT 4"/>
    <property type="match status" value="1"/>
</dbReference>
<dbReference type="GeneID" id="113855226"/>
<accession>A0A8B8KFJ1</accession>
<dbReference type="AlphaFoldDB" id="A0A8B8KFJ1"/>
<dbReference type="KEGG" id="aprc:113855226"/>
<evidence type="ECO:0000313" key="3">
    <source>
        <dbReference type="RefSeq" id="XP_027342575.1"/>
    </source>
</evidence>
<dbReference type="Proteomes" id="UP000694853">
    <property type="component" value="Unplaced"/>
</dbReference>
<dbReference type="InterPro" id="IPR029327">
    <property type="entry name" value="HAUS4"/>
</dbReference>
<reference evidence="3" key="2">
    <citation type="submission" date="2025-08" db="UniProtKB">
        <authorList>
            <consortium name="RefSeq"/>
        </authorList>
    </citation>
    <scope>IDENTIFICATION</scope>
    <source>
        <tissue evidence="3">Young leaves</tissue>
    </source>
</reference>
<dbReference type="GO" id="GO:0051225">
    <property type="term" value="P:spindle assembly"/>
    <property type="evidence" value="ECO:0007669"/>
    <property type="project" value="InterPro"/>
</dbReference>
<gene>
    <name evidence="3" type="primary">LOC113855226</name>
</gene>
<dbReference type="PANTHER" id="PTHR16219">
    <property type="entry name" value="AUGMIN SUBUNIT 4 FAMILY MEMBER"/>
    <property type="match status" value="1"/>
</dbReference>
<sequence length="430" mass="48754">MVKGLHGQNLPADVAQVVDQLERHCLAPDGSLISKPLFNDLQLAREEMCRERLRYLEAMAIYSEAIAMVEEYQQAISVSNLGGIRDTGSLYPQLGLRNTPQVYQTLEHQMIVAEAAQRLRLPLISKDGEVRDEDIEKLSVVSRTSLDSTSNSALINSNTNSSNYNTPNSSVSGANSSLAALDPVEPGVGGVPNRFLGITPGYLWQTQHQQAPLSVDMTEYRMALSREVEARLKMKCEKLSDAFILDDNDPSSASQGSSSRLPERVKLLIEEIEREETALRNDLYSADRKFAEYYNVLEQILGVLIKLVKDLKLEHQHKYDELQKTWLCKRCETMSAKLRVLQHVLLLETYTKDSIPALHKIRKYLVEATEEASIAYNKAVTRLREYQGVDPHFDNIARQYHDIVKKLENMQWTIHQVEMDLKRLPDNPST</sequence>
<dbReference type="GO" id="GO:0070652">
    <property type="term" value="C:HAUS complex"/>
    <property type="evidence" value="ECO:0007669"/>
    <property type="project" value="InterPro"/>
</dbReference>
<dbReference type="Pfam" id="PF14735">
    <property type="entry name" value="HAUS4"/>
    <property type="match status" value="1"/>
</dbReference>
<dbReference type="OrthoDB" id="661220at2759"/>
<proteinExistence type="predicted"/>
<evidence type="ECO:0000313" key="2">
    <source>
        <dbReference type="Proteomes" id="UP000694853"/>
    </source>
</evidence>
<evidence type="ECO:0000256" key="1">
    <source>
        <dbReference type="SAM" id="MobiDB-lite"/>
    </source>
</evidence>
<protein>
    <submittedName>
        <fullName evidence="3">AUGMIN subunit 4</fullName>
    </submittedName>
</protein>
<reference evidence="2" key="1">
    <citation type="journal article" date="2019" name="Toxins">
        <title>Detection of Abrin-Like and Prepropulchellin-Like Toxin Genes and Transcripts Using Whole Genome Sequencing and Full-Length Transcript Sequencing of Abrus precatorius.</title>
        <authorList>
            <person name="Hovde B.T."/>
            <person name="Daligault H.E."/>
            <person name="Hanschen E.R."/>
            <person name="Kunde Y.A."/>
            <person name="Johnson M.B."/>
            <person name="Starkenburg S.R."/>
            <person name="Johnson S.L."/>
        </authorList>
    </citation>
    <scope>NUCLEOTIDE SEQUENCE [LARGE SCALE GENOMIC DNA]</scope>
</reference>